<evidence type="ECO:0000256" key="2">
    <source>
        <dbReference type="ARBA" id="ARBA00007261"/>
    </source>
</evidence>
<evidence type="ECO:0000259" key="10">
    <source>
        <dbReference type="Pfam" id="PF05193"/>
    </source>
</evidence>
<dbReference type="SUPFAM" id="SSF63411">
    <property type="entry name" value="LuxS/MPP-like metallohydrolase"/>
    <property type="match status" value="4"/>
</dbReference>
<evidence type="ECO:0000313" key="11">
    <source>
        <dbReference type="EMBL" id="QEM07150.1"/>
    </source>
</evidence>
<evidence type="ECO:0000313" key="13">
    <source>
        <dbReference type="Proteomes" id="UP000250557"/>
    </source>
</evidence>
<reference evidence="11 13" key="1">
    <citation type="submission" date="2019-08" db="EMBL/GenBank/DDBJ databases">
        <title>Comparative genome analysis confer to the adaptation heavy metal polluted environment.</title>
        <authorList>
            <person name="Li Y."/>
        </authorList>
    </citation>
    <scope>NUCLEOTIDE SEQUENCE [LARGE SCALE GENOMIC DNA]</scope>
    <source>
        <strain evidence="11 13">P2</strain>
    </source>
</reference>
<dbReference type="Proteomes" id="UP000663940">
    <property type="component" value="Chromosome"/>
</dbReference>
<dbReference type="AlphaFoldDB" id="A0AAE6JKC1"/>
<gene>
    <name evidence="11" type="ORF">DIU31_027965</name>
    <name evidence="12" type="ORF">J3L21_33055</name>
</gene>
<evidence type="ECO:0000313" key="14">
    <source>
        <dbReference type="Proteomes" id="UP000663940"/>
    </source>
</evidence>
<dbReference type="EMBL" id="CP071880">
    <property type="protein sequence ID" value="QTE50305.1"/>
    <property type="molecule type" value="Genomic_DNA"/>
</dbReference>
<keyword evidence="14" id="KW-1185">Reference proteome</keyword>
<evidence type="ECO:0000259" key="9">
    <source>
        <dbReference type="Pfam" id="PF00675"/>
    </source>
</evidence>
<protein>
    <submittedName>
        <fullName evidence="11">Insulinase family protein</fullName>
    </submittedName>
</protein>
<feature type="domain" description="Peptidase M16 N-terminal" evidence="9">
    <location>
        <begin position="59"/>
        <end position="181"/>
    </location>
</feature>
<feature type="domain" description="Peptidase M16 C-terminal" evidence="10">
    <location>
        <begin position="217"/>
        <end position="396"/>
    </location>
</feature>
<dbReference type="GO" id="GO:0004222">
    <property type="term" value="F:metalloendopeptidase activity"/>
    <property type="evidence" value="ECO:0007669"/>
    <property type="project" value="InterPro"/>
</dbReference>
<organism evidence="11 13">
    <name type="scientific">Mucilaginibacter rubeus</name>
    <dbReference type="NCBI Taxonomy" id="2027860"/>
    <lineage>
        <taxon>Bacteria</taxon>
        <taxon>Pseudomonadati</taxon>
        <taxon>Bacteroidota</taxon>
        <taxon>Sphingobacteriia</taxon>
        <taxon>Sphingobacteriales</taxon>
        <taxon>Sphingobacteriaceae</taxon>
        <taxon>Mucilaginibacter</taxon>
    </lineage>
</organism>
<evidence type="ECO:0000256" key="7">
    <source>
        <dbReference type="ARBA" id="ARBA00023049"/>
    </source>
</evidence>
<name>A0AAE6JKC1_9SPHI</name>
<dbReference type="PROSITE" id="PS00143">
    <property type="entry name" value="INSULINASE"/>
    <property type="match status" value="1"/>
</dbReference>
<keyword evidence="5" id="KW-0378">Hydrolase</keyword>
<dbReference type="Proteomes" id="UP000250557">
    <property type="component" value="Chromosome"/>
</dbReference>
<feature type="domain" description="Peptidase M16 C-terminal" evidence="10">
    <location>
        <begin position="694"/>
        <end position="871"/>
    </location>
</feature>
<evidence type="ECO:0000256" key="8">
    <source>
        <dbReference type="RuleBase" id="RU004447"/>
    </source>
</evidence>
<dbReference type="InterPro" id="IPR007863">
    <property type="entry name" value="Peptidase_M16_C"/>
</dbReference>
<dbReference type="PANTHER" id="PTHR43690:SF34">
    <property type="entry name" value="ZINC PROTEASE PQQL-LIKE"/>
    <property type="match status" value="1"/>
</dbReference>
<dbReference type="PANTHER" id="PTHR43690">
    <property type="entry name" value="NARDILYSIN"/>
    <property type="match status" value="1"/>
</dbReference>
<accession>A0AAE6JKC1</accession>
<dbReference type="EMBL" id="CP043451">
    <property type="protein sequence ID" value="QEM07150.1"/>
    <property type="molecule type" value="Genomic_DNA"/>
</dbReference>
<evidence type="ECO:0000313" key="12">
    <source>
        <dbReference type="EMBL" id="QTE50305.1"/>
    </source>
</evidence>
<evidence type="ECO:0000256" key="6">
    <source>
        <dbReference type="ARBA" id="ARBA00022833"/>
    </source>
</evidence>
<reference evidence="12 14" key="2">
    <citation type="submission" date="2021-03" db="EMBL/GenBank/DDBJ databases">
        <title>Mucilaginibacter strains isolated from gold and copper mining confer multi heavy-metal resistance.</title>
        <authorList>
            <person name="Li Y."/>
        </authorList>
    </citation>
    <scope>NUCLEOTIDE SEQUENCE [LARGE SCALE GENOMIC DNA]</scope>
    <source>
        <strain evidence="12 14">P2-4</strain>
    </source>
</reference>
<comment type="similarity">
    <text evidence="2 8">Belongs to the peptidase M16 family.</text>
</comment>
<keyword evidence="4" id="KW-0479">Metal-binding</keyword>
<dbReference type="RefSeq" id="WP_112652602.1">
    <property type="nucleotide sequence ID" value="NZ_CP043451.1"/>
</dbReference>
<evidence type="ECO:0000256" key="5">
    <source>
        <dbReference type="ARBA" id="ARBA00022801"/>
    </source>
</evidence>
<proteinExistence type="inferred from homology"/>
<keyword evidence="3" id="KW-0645">Protease</keyword>
<sequence>MYFNLKKRYLPIYLASLFLTQNLYSQQNLKQKQPSAILPLDPAVRKGRMANGFTYFIRRNTTPEKRVVFYIVNKVGSVLENEDQRGLAHFLEHMNFNGTTHYPKNELISYLEKSGVTFGADLNAYTNFDETVYQLPLPSDDPELLKNGLQIMRDWAHGALLEPVEIDKERGVILEEKRMRSGFDQRLMEKSLPMYLNNSIYSRRVPIGSEEVLTTFKPAQIKSFYKKWYRPDLQALIVVGDIDAIQMEKSVRLIFSDLKNPVHEPSRPKISIPLTGKKQFLKYTDAEAPDTRIVISYKYRSPELRTAADYRAKMVTSLIDQLLAFRFNELNQRADLPYSQANITSGNYLDDLDVFNFNVTLKPNQAASGFKNAYTELERIRRYGFTAAELDRVKKAYLAGLKALVLEKNKNNSSNYVEEYVNYFLRQDAAPGIDTEYRLVTEFLPGISLTEVNSKIASFLSLPDQDIIVTGPKTTREELPDEATLGNWRNAVVKSNLSLYAENKISEGLMTEETLPGKTTGESAVADINTTIYKLSNGVRLVFKQTDFKNDGVLFYSYKSGGTSLASDQNYYSAVNATALVKAGGVAGLTATQLGKFLTGKKLSVSPYMNELYEGFSGSFGAEDIETALQLIRQYHIKPRKDTVIFKNIIANAQIAVANRHNDPEAVFSDTINAVLGNHSIRRMAPDAHTLSHIDLDKALAFYKERFHNVNGETFVFVGNFKWENLLKYCETYLGSLPSDTGSTSNFKDLHIVIPSGKATHIIVHGKEQKSEVKMIFSGDYDYSLVNNLQLQALGAILEFRLLERLRESEGGVYTPDAGATFAKYPSARYSIAINFTCAPQNADKLIKAALEEIENLKTNGILPLDLEKFKAETLRKNEVRVKTDGYWVSYLVRQLSNKEDLSEANQIKSAVSSLDRETLQKAAKKYMSGENLQQFILNPESL</sequence>
<dbReference type="GO" id="GO:0006508">
    <property type="term" value="P:proteolysis"/>
    <property type="evidence" value="ECO:0007669"/>
    <property type="project" value="UniProtKB-KW"/>
</dbReference>
<dbReference type="Gene3D" id="3.30.830.10">
    <property type="entry name" value="Metalloenzyme, LuxS/M16 peptidase-like"/>
    <property type="match status" value="4"/>
</dbReference>
<keyword evidence="7" id="KW-0482">Metalloprotease</keyword>
<evidence type="ECO:0000256" key="4">
    <source>
        <dbReference type="ARBA" id="ARBA00022723"/>
    </source>
</evidence>
<dbReference type="InterPro" id="IPR011249">
    <property type="entry name" value="Metalloenz_LuxS/M16"/>
</dbReference>
<evidence type="ECO:0000256" key="3">
    <source>
        <dbReference type="ARBA" id="ARBA00022670"/>
    </source>
</evidence>
<keyword evidence="6" id="KW-0862">Zinc</keyword>
<dbReference type="GO" id="GO:0046872">
    <property type="term" value="F:metal ion binding"/>
    <property type="evidence" value="ECO:0007669"/>
    <property type="project" value="UniProtKB-KW"/>
</dbReference>
<dbReference type="InterPro" id="IPR011765">
    <property type="entry name" value="Pept_M16_N"/>
</dbReference>
<comment type="cofactor">
    <cofactor evidence="1">
        <name>Zn(2+)</name>
        <dbReference type="ChEBI" id="CHEBI:29105"/>
    </cofactor>
</comment>
<dbReference type="InterPro" id="IPR050626">
    <property type="entry name" value="Peptidase_M16"/>
</dbReference>
<dbReference type="Pfam" id="PF00675">
    <property type="entry name" value="Peptidase_M16"/>
    <property type="match status" value="1"/>
</dbReference>
<dbReference type="InterPro" id="IPR001431">
    <property type="entry name" value="Pept_M16_Zn_BS"/>
</dbReference>
<dbReference type="Pfam" id="PF05193">
    <property type="entry name" value="Peptidase_M16_C"/>
    <property type="match status" value="2"/>
</dbReference>
<evidence type="ECO:0000256" key="1">
    <source>
        <dbReference type="ARBA" id="ARBA00001947"/>
    </source>
</evidence>